<feature type="region of interest" description="Disordered" evidence="1">
    <location>
        <begin position="333"/>
        <end position="491"/>
    </location>
</feature>
<evidence type="ECO:0000259" key="2">
    <source>
        <dbReference type="Pfam" id="PF08729"/>
    </source>
</evidence>
<feature type="compositionally biased region" description="Basic and acidic residues" evidence="1">
    <location>
        <begin position="147"/>
        <end position="162"/>
    </location>
</feature>
<reference evidence="3 4" key="1">
    <citation type="journal article" date="2016" name="Proc. Natl. Acad. Sci. U.S.A.">
        <title>Comparative genomics of biotechnologically important yeasts.</title>
        <authorList>
            <person name="Riley R."/>
            <person name="Haridas S."/>
            <person name="Wolfe K.H."/>
            <person name="Lopes M.R."/>
            <person name="Hittinger C.T."/>
            <person name="Goeker M."/>
            <person name="Salamov A.A."/>
            <person name="Wisecaver J.H."/>
            <person name="Long T.M."/>
            <person name="Calvey C.H."/>
            <person name="Aerts A.L."/>
            <person name="Barry K.W."/>
            <person name="Choi C."/>
            <person name="Clum A."/>
            <person name="Coughlan A.Y."/>
            <person name="Deshpande S."/>
            <person name="Douglass A.P."/>
            <person name="Hanson S.J."/>
            <person name="Klenk H.-P."/>
            <person name="LaButti K.M."/>
            <person name="Lapidus A."/>
            <person name="Lindquist E.A."/>
            <person name="Lipzen A.M."/>
            <person name="Meier-Kolthoff J.P."/>
            <person name="Ohm R.A."/>
            <person name="Otillar R.P."/>
            <person name="Pangilinan J.L."/>
            <person name="Peng Y."/>
            <person name="Rokas A."/>
            <person name="Rosa C.A."/>
            <person name="Scheuner C."/>
            <person name="Sibirny A.A."/>
            <person name="Slot J.C."/>
            <person name="Stielow J.B."/>
            <person name="Sun H."/>
            <person name="Kurtzman C.P."/>
            <person name="Blackwell M."/>
            <person name="Grigoriev I.V."/>
            <person name="Jeffries T.W."/>
        </authorList>
    </citation>
    <scope>NUCLEOTIDE SEQUENCE [LARGE SCALE GENOMIC DNA]</scope>
    <source>
        <strain evidence="3 4">NRRL Y-2026</strain>
    </source>
</reference>
<organism evidence="3 4">
    <name type="scientific">Pichia membranifaciens NRRL Y-2026</name>
    <dbReference type="NCBI Taxonomy" id="763406"/>
    <lineage>
        <taxon>Eukaryota</taxon>
        <taxon>Fungi</taxon>
        <taxon>Dikarya</taxon>
        <taxon>Ascomycota</taxon>
        <taxon>Saccharomycotina</taxon>
        <taxon>Pichiomycetes</taxon>
        <taxon>Pichiales</taxon>
        <taxon>Pichiaceae</taxon>
        <taxon>Pichia</taxon>
    </lineage>
</organism>
<dbReference type="AlphaFoldDB" id="A0A1E3NN07"/>
<feature type="region of interest" description="Disordered" evidence="1">
    <location>
        <begin position="98"/>
        <end position="167"/>
    </location>
</feature>
<keyword evidence="4" id="KW-1185">Reference proteome</keyword>
<dbReference type="RefSeq" id="XP_019018592.1">
    <property type="nucleotide sequence ID" value="XM_019163265.1"/>
</dbReference>
<feature type="compositionally biased region" description="Acidic residues" evidence="1">
    <location>
        <begin position="213"/>
        <end position="243"/>
    </location>
</feature>
<dbReference type="Proteomes" id="UP000094455">
    <property type="component" value="Unassembled WGS sequence"/>
</dbReference>
<dbReference type="Pfam" id="PF08729">
    <property type="entry name" value="HUN"/>
    <property type="match status" value="1"/>
</dbReference>
<evidence type="ECO:0000313" key="3">
    <source>
        <dbReference type="EMBL" id="ODQ47479.1"/>
    </source>
</evidence>
<gene>
    <name evidence="3" type="ORF">PICMEDRAFT_57944</name>
</gene>
<dbReference type="OrthoDB" id="5576775at2759"/>
<protein>
    <recommendedName>
        <fullName evidence="2">Hpc2-related domain-containing protein</fullName>
    </recommendedName>
</protein>
<evidence type="ECO:0000256" key="1">
    <source>
        <dbReference type="SAM" id="MobiDB-lite"/>
    </source>
</evidence>
<accession>A0A1E3NN07</accession>
<feature type="compositionally biased region" description="Low complexity" evidence="1">
    <location>
        <begin position="353"/>
        <end position="384"/>
    </location>
</feature>
<sequence>MNTHKTLSISSLLSTDDEPGRGANANPFPQMVSGANARFQSPPTTIPQSLNVPQAPILAVPLEPSPIKSMRIIAITDHSRKELSPMSVSNLMNSTNDEPVAYKERSPPTVVNTAKEPTAVLDAAGNNKPKKAGRKEPSVVSDTANSNKKDKGKKTDEAKENEPNEPLIITIDIPLSTHNDVHMEHNFAKLVEEKYGQYETQAPFTKGLWNFDGDGDAEGDDEGDAEGDVEEDEEEEEDADLDGETGPPSAAPNEYEEEDDIVKALQIKFTPGMSDMEKESLVLKEIHRRKMVNNKRIGKYDVDDPFIDDKELEFEEETGANADGWFIWHGKLDVSKKKKNSAPEPRVEKSARSSKASSAAGNSGSSRSRHNASSNNDNASNAVSTPSGSATAEKRRKAFDSSVVSSPAAKRPKKTASPPVPDSSAASSASKASAATPSTTTITTTETVASTATPTATTTATITPVPQTTNDPADGSKGSNKIIIGSFGFGS</sequence>
<feature type="region of interest" description="Disordered" evidence="1">
    <location>
        <begin position="206"/>
        <end position="260"/>
    </location>
</feature>
<dbReference type="GeneID" id="30179952"/>
<feature type="domain" description="Hpc2-related" evidence="2">
    <location>
        <begin position="296"/>
        <end position="333"/>
    </location>
</feature>
<name>A0A1E3NN07_9ASCO</name>
<dbReference type="InterPro" id="IPR014840">
    <property type="entry name" value="HRD"/>
</dbReference>
<dbReference type="EMBL" id="KV454002">
    <property type="protein sequence ID" value="ODQ47479.1"/>
    <property type="molecule type" value="Genomic_DNA"/>
</dbReference>
<evidence type="ECO:0000313" key="4">
    <source>
        <dbReference type="Proteomes" id="UP000094455"/>
    </source>
</evidence>
<feature type="compositionally biased region" description="Low complexity" evidence="1">
    <location>
        <begin position="422"/>
        <end position="469"/>
    </location>
</feature>
<feature type="compositionally biased region" description="Polar residues" evidence="1">
    <location>
        <begin position="38"/>
        <end position="48"/>
    </location>
</feature>
<dbReference type="STRING" id="763406.A0A1E3NN07"/>
<proteinExistence type="predicted"/>
<feature type="region of interest" description="Disordered" evidence="1">
    <location>
        <begin position="1"/>
        <end position="48"/>
    </location>
</feature>